<dbReference type="Gene3D" id="4.10.240.10">
    <property type="entry name" value="Zn(2)-C6 fungal-type DNA-binding domain"/>
    <property type="match status" value="1"/>
</dbReference>
<dbReference type="SMART" id="SM00906">
    <property type="entry name" value="Fungal_trans"/>
    <property type="match status" value="1"/>
</dbReference>
<evidence type="ECO:0000313" key="9">
    <source>
        <dbReference type="Proteomes" id="UP000053599"/>
    </source>
</evidence>
<keyword evidence="3" id="KW-0238">DNA-binding</keyword>
<evidence type="ECO:0000313" key="8">
    <source>
        <dbReference type="EMBL" id="KIV77629.1"/>
    </source>
</evidence>
<proteinExistence type="predicted"/>
<dbReference type="Pfam" id="PF00172">
    <property type="entry name" value="Zn_clus"/>
    <property type="match status" value="1"/>
</dbReference>
<keyword evidence="2" id="KW-0805">Transcription regulation</keyword>
<feature type="region of interest" description="Disordered" evidence="6">
    <location>
        <begin position="121"/>
        <end position="145"/>
    </location>
</feature>
<evidence type="ECO:0000256" key="1">
    <source>
        <dbReference type="ARBA" id="ARBA00022723"/>
    </source>
</evidence>
<feature type="region of interest" description="Disordered" evidence="6">
    <location>
        <begin position="1"/>
        <end position="26"/>
    </location>
</feature>
<dbReference type="PROSITE" id="PS00463">
    <property type="entry name" value="ZN2_CY6_FUNGAL_1"/>
    <property type="match status" value="1"/>
</dbReference>
<sequence length="835" mass="92495">MKMDAISDETCQSPGSEHGAGANAKRRKIRKGTRSCWECKRRKIRCSFSTSSDAVCIGCRRRGTSCISQEYRDETTVAAASIAPRGRYMGDRIVRVEALVEHLAKQVAKGSDGFTVATGFATSEDGGSHTNIPTPGSSDGGDSARLLTARKPSASNEKEDSGRTEALNCSPARRIAEPFTTSKVNTAVKDSQYDKISATLHAALPPREDIHMMIKAGTDVSFHKLFTHPYPELAKKPGAWKANLADIPGTKTHPTLLARYLLILATCLQYMHPEINAEEIHGLSEPPSRMMRRLIDTVNDLVTTKDEFLGSIEGIECIMLEAMYQANSGNLRRAWFAVRRAMVVAQMMGIHRSNLQQPLKVLDPNEPVNPSFMWYRIVCTDRQLSLMLGLPQGSLDVSMASEAALAGDSPSGRFERKQQVIASRILERNESADPATVDDFAALQEIDAELQRAANEMPIRWWLVPNLASVAHDVDKSFWETMRLMEQMLYFNLLNLLHLPYMLRSSTPDLEATASYKFEHSKLTSVNASRELLTRFIMFRSFNRIACCCRSVDFFALIAAMTLLIAHLDEHRKRRQRQHRTGIPEVNVFAHQRNGDRAMMEQVLESMEVVAKLSTDVLSERSSILLKRLLILEAAAAAVNADNMSQDCFASSTTVPEPQPNTTTDDGHFLLIDIPYFGTIRISRDGVVSKERPLRSTVSPPIQQQDLLSAATSVDTYMGEEATYRADRDVLSSVQSAFGDSMAQIPPIPQLPEPTSSLTTQLGGMQTHQQFAPHFSSHVNDTLQEQYLYPGLTAGADDWAFQGVDMAFFDSLIGTSGGEGFVTDGSVWVDWEGGR</sequence>
<reference evidence="8 9" key="1">
    <citation type="submission" date="2015-01" db="EMBL/GenBank/DDBJ databases">
        <title>The Genome Sequence of Exophiala sideris CBS121828.</title>
        <authorList>
            <consortium name="The Broad Institute Genomics Platform"/>
            <person name="Cuomo C."/>
            <person name="de Hoog S."/>
            <person name="Gorbushina A."/>
            <person name="Stielow B."/>
            <person name="Teixiera M."/>
            <person name="Abouelleil A."/>
            <person name="Chapman S.B."/>
            <person name="Priest M."/>
            <person name="Young S.K."/>
            <person name="Wortman J."/>
            <person name="Nusbaum C."/>
            <person name="Birren B."/>
        </authorList>
    </citation>
    <scope>NUCLEOTIDE SEQUENCE [LARGE SCALE GENOMIC DNA]</scope>
    <source>
        <strain evidence="8 9">CBS 121828</strain>
    </source>
</reference>
<gene>
    <name evidence="8" type="ORF">PV11_09417</name>
</gene>
<dbReference type="CDD" id="cd00067">
    <property type="entry name" value="GAL4"/>
    <property type="match status" value="1"/>
</dbReference>
<dbReference type="OrthoDB" id="5392779at2759"/>
<dbReference type="HOGENOM" id="CLU_004804_0_2_1"/>
<evidence type="ECO:0000256" key="6">
    <source>
        <dbReference type="SAM" id="MobiDB-lite"/>
    </source>
</evidence>
<dbReference type="SMART" id="SM00066">
    <property type="entry name" value="GAL4"/>
    <property type="match status" value="1"/>
</dbReference>
<accession>A0A0D1YA07</accession>
<keyword evidence="5" id="KW-0539">Nucleus</keyword>
<dbReference type="GO" id="GO:0006351">
    <property type="term" value="P:DNA-templated transcription"/>
    <property type="evidence" value="ECO:0007669"/>
    <property type="project" value="InterPro"/>
</dbReference>
<dbReference type="InterPro" id="IPR001138">
    <property type="entry name" value="Zn2Cys6_DnaBD"/>
</dbReference>
<dbReference type="InterPro" id="IPR036864">
    <property type="entry name" value="Zn2-C6_fun-type_DNA-bd_sf"/>
</dbReference>
<dbReference type="CDD" id="cd12148">
    <property type="entry name" value="fungal_TF_MHR"/>
    <property type="match status" value="1"/>
</dbReference>
<dbReference type="AlphaFoldDB" id="A0A0D1YA07"/>
<name>A0A0D1YA07_9EURO</name>
<dbReference type="GO" id="GO:0008270">
    <property type="term" value="F:zinc ion binding"/>
    <property type="evidence" value="ECO:0007669"/>
    <property type="project" value="InterPro"/>
</dbReference>
<dbReference type="PROSITE" id="PS50048">
    <property type="entry name" value="ZN2_CY6_FUNGAL_2"/>
    <property type="match status" value="1"/>
</dbReference>
<protein>
    <recommendedName>
        <fullName evidence="7">Zn(2)-C6 fungal-type domain-containing protein</fullName>
    </recommendedName>
</protein>
<dbReference type="PANTHER" id="PTHR47840:SF1">
    <property type="entry name" value="ZN(II)2CYS6 TRANSCRIPTION FACTOR (EUROFUNG)"/>
    <property type="match status" value="1"/>
</dbReference>
<dbReference type="GO" id="GO:0003677">
    <property type="term" value="F:DNA binding"/>
    <property type="evidence" value="ECO:0007669"/>
    <property type="project" value="UniProtKB-KW"/>
</dbReference>
<dbReference type="PANTHER" id="PTHR47840">
    <property type="entry name" value="ZN(II)2CYS6 TRANSCRIPTION FACTOR (EUROFUNG)-RELATED"/>
    <property type="match status" value="1"/>
</dbReference>
<dbReference type="STRING" id="1016849.A0A0D1YA07"/>
<feature type="compositionally biased region" description="Polar residues" evidence="6">
    <location>
        <begin position="128"/>
        <end position="137"/>
    </location>
</feature>
<dbReference type="GO" id="GO:0000981">
    <property type="term" value="F:DNA-binding transcription factor activity, RNA polymerase II-specific"/>
    <property type="evidence" value="ECO:0007669"/>
    <property type="project" value="InterPro"/>
</dbReference>
<evidence type="ECO:0000256" key="3">
    <source>
        <dbReference type="ARBA" id="ARBA00023125"/>
    </source>
</evidence>
<evidence type="ECO:0000256" key="5">
    <source>
        <dbReference type="ARBA" id="ARBA00023242"/>
    </source>
</evidence>
<dbReference type="SUPFAM" id="SSF57701">
    <property type="entry name" value="Zn2/Cys6 DNA-binding domain"/>
    <property type="match status" value="1"/>
</dbReference>
<evidence type="ECO:0000259" key="7">
    <source>
        <dbReference type="PROSITE" id="PS50048"/>
    </source>
</evidence>
<dbReference type="EMBL" id="KN846954">
    <property type="protein sequence ID" value="KIV77629.1"/>
    <property type="molecule type" value="Genomic_DNA"/>
</dbReference>
<dbReference type="InterPro" id="IPR007219">
    <property type="entry name" value="XnlR_reg_dom"/>
</dbReference>
<dbReference type="Proteomes" id="UP000053599">
    <property type="component" value="Unassembled WGS sequence"/>
</dbReference>
<keyword evidence="1" id="KW-0479">Metal-binding</keyword>
<evidence type="ECO:0000256" key="2">
    <source>
        <dbReference type="ARBA" id="ARBA00023015"/>
    </source>
</evidence>
<feature type="domain" description="Zn(2)-C6 fungal-type" evidence="7">
    <location>
        <begin position="35"/>
        <end position="68"/>
    </location>
</feature>
<organism evidence="8 9">
    <name type="scientific">Exophiala sideris</name>
    <dbReference type="NCBI Taxonomy" id="1016849"/>
    <lineage>
        <taxon>Eukaryota</taxon>
        <taxon>Fungi</taxon>
        <taxon>Dikarya</taxon>
        <taxon>Ascomycota</taxon>
        <taxon>Pezizomycotina</taxon>
        <taxon>Eurotiomycetes</taxon>
        <taxon>Chaetothyriomycetidae</taxon>
        <taxon>Chaetothyriales</taxon>
        <taxon>Herpotrichiellaceae</taxon>
        <taxon>Exophiala</taxon>
    </lineage>
</organism>
<keyword evidence="4" id="KW-0804">Transcription</keyword>
<evidence type="ECO:0000256" key="4">
    <source>
        <dbReference type="ARBA" id="ARBA00023163"/>
    </source>
</evidence>